<evidence type="ECO:0000256" key="1">
    <source>
        <dbReference type="SAM" id="Phobius"/>
    </source>
</evidence>
<comment type="caution">
    <text evidence="2">The sequence shown here is derived from an EMBL/GenBank/DDBJ whole genome shotgun (WGS) entry which is preliminary data.</text>
</comment>
<dbReference type="RefSeq" id="WP_378376738.1">
    <property type="nucleotide sequence ID" value="NZ_JBHMAS010000085.1"/>
</dbReference>
<dbReference type="Pfam" id="PF20131">
    <property type="entry name" value="MC3"/>
    <property type="match status" value="1"/>
</dbReference>
<gene>
    <name evidence="2" type="ORF">ACFFQ6_31660</name>
</gene>
<keyword evidence="1" id="KW-0812">Transmembrane</keyword>
<feature type="transmembrane region" description="Helical" evidence="1">
    <location>
        <begin position="21"/>
        <end position="41"/>
    </location>
</feature>
<keyword evidence="3" id="KW-1185">Reference proteome</keyword>
<keyword evidence="1" id="KW-1133">Transmembrane helix</keyword>
<evidence type="ECO:0000313" key="3">
    <source>
        <dbReference type="Proteomes" id="UP001589587"/>
    </source>
</evidence>
<accession>A0ABV5XP65</accession>
<dbReference type="Proteomes" id="UP001589587">
    <property type="component" value="Unassembled WGS sequence"/>
</dbReference>
<name>A0ABV5XP65_9NOCA</name>
<protein>
    <submittedName>
        <fullName evidence="2">Three component ABC system middle component</fullName>
    </submittedName>
</protein>
<proteinExistence type="predicted"/>
<reference evidence="2 3" key="1">
    <citation type="submission" date="2024-09" db="EMBL/GenBank/DDBJ databases">
        <authorList>
            <person name="Sun Q."/>
            <person name="Mori K."/>
        </authorList>
    </citation>
    <scope>NUCLEOTIDE SEQUENCE [LARGE SCALE GENOMIC DNA]</scope>
    <source>
        <strain evidence="2 3">JCM 11411</strain>
    </source>
</reference>
<dbReference type="InterPro" id="IPR045390">
    <property type="entry name" value="ABC-3C_MC3"/>
</dbReference>
<organism evidence="2 3">
    <name type="scientific">Rhodococcus baikonurensis</name>
    <dbReference type="NCBI Taxonomy" id="172041"/>
    <lineage>
        <taxon>Bacteria</taxon>
        <taxon>Bacillati</taxon>
        <taxon>Actinomycetota</taxon>
        <taxon>Actinomycetes</taxon>
        <taxon>Mycobacteriales</taxon>
        <taxon>Nocardiaceae</taxon>
        <taxon>Rhodococcus</taxon>
        <taxon>Rhodococcus erythropolis group</taxon>
    </lineage>
</organism>
<evidence type="ECO:0000313" key="2">
    <source>
        <dbReference type="EMBL" id="MFB9784265.1"/>
    </source>
</evidence>
<dbReference type="EMBL" id="JBHMAS010000085">
    <property type="protein sequence ID" value="MFB9784265.1"/>
    <property type="molecule type" value="Genomic_DNA"/>
</dbReference>
<sequence length="171" mass="19009">MRFSRRHGNMRSVRQWNERTPAVAEMLNPAFLSVIIGAAAIDYQKRATKPLPFPLAFLVAPLVLHRDTREQLPKRVDSHMSKWVMSHEVIAAGFGDRARVLVEPVREGIRFGLRTGALKLVDGDLAGNLANRRPAKIGDIALIHRKAAFVGRWLSQLDTPTTAFALLGVTP</sequence>
<keyword evidence="1" id="KW-0472">Membrane</keyword>